<dbReference type="InterPro" id="IPR010998">
    <property type="entry name" value="Integrase_recombinase_N"/>
</dbReference>
<name>A0AAV8VHF3_9CUCU</name>
<evidence type="ECO:0000256" key="3">
    <source>
        <dbReference type="SAM" id="MobiDB-lite"/>
    </source>
</evidence>
<dbReference type="Pfam" id="PF00589">
    <property type="entry name" value="Phage_integrase"/>
    <property type="match status" value="1"/>
</dbReference>
<comment type="caution">
    <text evidence="5">The sequence shown here is derived from an EMBL/GenBank/DDBJ whole genome shotgun (WGS) entry which is preliminary data.</text>
</comment>
<evidence type="ECO:0000313" key="5">
    <source>
        <dbReference type="EMBL" id="KAJ8913757.1"/>
    </source>
</evidence>
<evidence type="ECO:0000256" key="2">
    <source>
        <dbReference type="ARBA" id="ARBA00023172"/>
    </source>
</evidence>
<dbReference type="AlphaFoldDB" id="A0AAV8VHF3"/>
<proteinExistence type="predicted"/>
<dbReference type="Proteomes" id="UP001159042">
    <property type="component" value="Unassembled WGS sequence"/>
</dbReference>
<keyword evidence="6" id="KW-1185">Reference proteome</keyword>
<dbReference type="CDD" id="cd09275">
    <property type="entry name" value="RNase_HI_RT_DIRS1"/>
    <property type="match status" value="1"/>
</dbReference>
<organism evidence="5 6">
    <name type="scientific">Exocentrus adspersus</name>
    <dbReference type="NCBI Taxonomy" id="1586481"/>
    <lineage>
        <taxon>Eukaryota</taxon>
        <taxon>Metazoa</taxon>
        <taxon>Ecdysozoa</taxon>
        <taxon>Arthropoda</taxon>
        <taxon>Hexapoda</taxon>
        <taxon>Insecta</taxon>
        <taxon>Pterygota</taxon>
        <taxon>Neoptera</taxon>
        <taxon>Endopterygota</taxon>
        <taxon>Coleoptera</taxon>
        <taxon>Polyphaga</taxon>
        <taxon>Cucujiformia</taxon>
        <taxon>Chrysomeloidea</taxon>
        <taxon>Cerambycidae</taxon>
        <taxon>Lamiinae</taxon>
        <taxon>Acanthocinini</taxon>
        <taxon>Exocentrus</taxon>
    </lineage>
</organism>
<dbReference type="Gene3D" id="1.10.443.10">
    <property type="entry name" value="Intergrase catalytic core"/>
    <property type="match status" value="1"/>
</dbReference>
<dbReference type="Gene3D" id="1.10.150.130">
    <property type="match status" value="1"/>
</dbReference>
<evidence type="ECO:0000313" key="6">
    <source>
        <dbReference type="Proteomes" id="UP001159042"/>
    </source>
</evidence>
<keyword evidence="2" id="KW-0233">DNA recombination</keyword>
<dbReference type="InterPro" id="IPR013762">
    <property type="entry name" value="Integrase-like_cat_sf"/>
</dbReference>
<feature type="compositionally biased region" description="Basic and acidic residues" evidence="3">
    <location>
        <begin position="256"/>
        <end position="278"/>
    </location>
</feature>
<feature type="region of interest" description="Disordered" evidence="3">
    <location>
        <begin position="1"/>
        <end position="81"/>
    </location>
</feature>
<protein>
    <recommendedName>
        <fullName evidence="4">Tyr recombinase domain-containing protein</fullName>
    </recommendedName>
</protein>
<evidence type="ECO:0000259" key="4">
    <source>
        <dbReference type="PROSITE" id="PS51898"/>
    </source>
</evidence>
<dbReference type="EMBL" id="JANEYG010000088">
    <property type="protein sequence ID" value="KAJ8913757.1"/>
    <property type="molecule type" value="Genomic_DNA"/>
</dbReference>
<evidence type="ECO:0000256" key="1">
    <source>
        <dbReference type="ARBA" id="ARBA00023125"/>
    </source>
</evidence>
<sequence>MPKRKMHSGKVRSGKRSKKNSDHNKYKKLYKSLLRQISSSSSERLVSSSTGESECSLTSDSSSISDVEAEPVVPEPPVENPVENENFNDLLGLNPDEENATGPPLKEQIWTRWSSYISKGIEKDSLKEIQEKILIPSNASLLQAPQVNPEVLALMSLEQKSTDTYLAKVQTTLGKGLAGLGQILGQTIDLPDRSEDTKLLADIAKLVAASFHGLTTHRRKMPRGKRDRKVKQGIENSGKTTTIVVFKLQAPAIQAEEERPGERQSALEEEGIDTRPEPRQGPSPSETLSETIEVRQVAGRLKHFASEWTKITNSSFILNTVTGFKIPFLSTPKNKSHCRIRDFAQLIGTLISICPAVPYGYLYTKKFERYKYLHLTRHGGNYDKVMPVPASLDQHITWWLNTLNGHPKLFFKQTDFVIEIFTDASPTGWGAFANGEKTHGFWPKSKSKEHINVLELWAAFYGLKSFANEMCNCRILLRLDNTTAISNLNRMGGVKYEHLNRITNMIWDWCENRNIMLFASYINTRDNIEADKESRSMDIETEFELNSLAFNEIVDTFGLPQIDLFASNLNTKCATYVSWHRDPDCYAGTTPVAPDPYPGCREALRRAFQLRGVPDAAIPTLRASLSKNTQKQYNSTFVKWWKWCNDRKTSQLQPSIKNLMEFLQTEFENGASYATVNTHRSALALLFSLSEEDKLLIQRFLKGVYKTKPVFPKYKYTWDPTIVLTYLENQHTKSLSLADLTLKAASLLALTSAHRIQTLTKININDIKVYENDRMDIGIFEILKTSHPTRNQPFLSFRFFTEKPELCVASTLLRYLEITKPFRGENDKQLFLTFKKPFHPASSQTISRWVKSVLKKSGIDTDTFKSHSTRHAVTSAAARGGINMDAIREAAGWTPKSDVFNRFYNRPVASKLNFAEAVLKLQSSRTPN</sequence>
<dbReference type="InterPro" id="IPR002104">
    <property type="entry name" value="Integrase_catalytic"/>
</dbReference>
<keyword evidence="1" id="KW-0238">DNA-binding</keyword>
<dbReference type="GO" id="GO:0006310">
    <property type="term" value="P:DNA recombination"/>
    <property type="evidence" value="ECO:0007669"/>
    <property type="project" value="UniProtKB-KW"/>
</dbReference>
<dbReference type="InterPro" id="IPR011010">
    <property type="entry name" value="DNA_brk_join_enz"/>
</dbReference>
<feature type="region of interest" description="Disordered" evidence="3">
    <location>
        <begin position="254"/>
        <end position="289"/>
    </location>
</feature>
<reference evidence="5 6" key="1">
    <citation type="journal article" date="2023" name="Insect Mol. Biol.">
        <title>Genome sequencing provides insights into the evolution of gene families encoding plant cell wall-degrading enzymes in longhorned beetles.</title>
        <authorList>
            <person name="Shin N.R."/>
            <person name="Okamura Y."/>
            <person name="Kirsch R."/>
            <person name="Pauchet Y."/>
        </authorList>
    </citation>
    <scope>NUCLEOTIDE SEQUENCE [LARGE SCALE GENOMIC DNA]</scope>
    <source>
        <strain evidence="5">EAD_L_NR</strain>
    </source>
</reference>
<dbReference type="GO" id="GO:0015074">
    <property type="term" value="P:DNA integration"/>
    <property type="evidence" value="ECO:0007669"/>
    <property type="project" value="InterPro"/>
</dbReference>
<dbReference type="PANTHER" id="PTHR35617">
    <property type="entry name" value="PHAGE_INTEGRASE DOMAIN-CONTAINING PROTEIN"/>
    <property type="match status" value="1"/>
</dbReference>
<gene>
    <name evidence="5" type="ORF">NQ315_002437</name>
</gene>
<dbReference type="PROSITE" id="PS51898">
    <property type="entry name" value="TYR_RECOMBINASE"/>
    <property type="match status" value="1"/>
</dbReference>
<accession>A0AAV8VHF3</accession>
<feature type="compositionally biased region" description="Basic residues" evidence="3">
    <location>
        <begin position="1"/>
        <end position="18"/>
    </location>
</feature>
<dbReference type="SUPFAM" id="SSF56349">
    <property type="entry name" value="DNA breaking-rejoining enzymes"/>
    <property type="match status" value="1"/>
</dbReference>
<feature type="domain" description="Tyr recombinase" evidence="4">
    <location>
        <begin position="710"/>
        <end position="919"/>
    </location>
</feature>
<dbReference type="GO" id="GO:0003677">
    <property type="term" value="F:DNA binding"/>
    <property type="evidence" value="ECO:0007669"/>
    <property type="project" value="UniProtKB-KW"/>
</dbReference>
<feature type="compositionally biased region" description="Low complexity" evidence="3">
    <location>
        <begin position="32"/>
        <end position="72"/>
    </location>
</feature>
<dbReference type="PANTHER" id="PTHR35617:SF3">
    <property type="entry name" value="CORE-BINDING (CB) DOMAIN-CONTAINING PROTEIN"/>
    <property type="match status" value="1"/>
</dbReference>